<reference evidence="13" key="1">
    <citation type="submission" date="2017-07" db="EMBL/GenBank/DDBJ databases">
        <title>Taro Niue Genome Assembly and Annotation.</title>
        <authorList>
            <person name="Atibalentja N."/>
            <person name="Keating K."/>
            <person name="Fields C.J."/>
        </authorList>
    </citation>
    <scope>NUCLEOTIDE SEQUENCE</scope>
    <source>
        <strain evidence="13">Niue_2</strain>
        <tissue evidence="13">Leaf</tissue>
    </source>
</reference>
<evidence type="ECO:0000256" key="7">
    <source>
        <dbReference type="ARBA" id="ARBA00023242"/>
    </source>
</evidence>
<dbReference type="PANTHER" id="PTHR31384">
    <property type="entry name" value="AUXIN RESPONSE FACTOR 4-RELATED"/>
    <property type="match status" value="1"/>
</dbReference>
<keyword evidence="7 9" id="KW-0539">Nucleus</keyword>
<dbReference type="FunFam" id="3.10.20.90:FF:000047">
    <property type="entry name" value="Auxin response factor"/>
    <property type="match status" value="1"/>
</dbReference>
<comment type="function">
    <text evidence="1 9">Auxin response factors (ARFs) are transcriptional factors that bind specifically to the DNA sequence 5'-TGTCTC-3' found in the auxin-responsive promoter elements (AuxREs).</text>
</comment>
<dbReference type="GO" id="GO:0006355">
    <property type="term" value="P:regulation of DNA-templated transcription"/>
    <property type="evidence" value="ECO:0007669"/>
    <property type="project" value="InterPro"/>
</dbReference>
<dbReference type="SUPFAM" id="SSF54277">
    <property type="entry name" value="CAD &amp; PB1 domains"/>
    <property type="match status" value="1"/>
</dbReference>
<evidence type="ECO:0000256" key="5">
    <source>
        <dbReference type="ARBA" id="ARBA00023125"/>
    </source>
</evidence>
<evidence type="ECO:0000259" key="12">
    <source>
        <dbReference type="PROSITE" id="PS51745"/>
    </source>
</evidence>
<dbReference type="FunFam" id="2.30.30.1040:FF:000001">
    <property type="entry name" value="Auxin response factor"/>
    <property type="match status" value="1"/>
</dbReference>
<dbReference type="OrthoDB" id="2016915at2759"/>
<dbReference type="SMART" id="SM01019">
    <property type="entry name" value="B3"/>
    <property type="match status" value="1"/>
</dbReference>
<dbReference type="GO" id="GO:0009734">
    <property type="term" value="P:auxin-activated signaling pathway"/>
    <property type="evidence" value="ECO:0007669"/>
    <property type="project" value="UniProtKB-KW"/>
</dbReference>
<evidence type="ECO:0000256" key="4">
    <source>
        <dbReference type="ARBA" id="ARBA00023015"/>
    </source>
</evidence>
<evidence type="ECO:0000313" key="14">
    <source>
        <dbReference type="Proteomes" id="UP000652761"/>
    </source>
</evidence>
<evidence type="ECO:0000259" key="11">
    <source>
        <dbReference type="PROSITE" id="PS50863"/>
    </source>
</evidence>
<dbReference type="Pfam" id="PF06507">
    <property type="entry name" value="ARF_AD"/>
    <property type="match status" value="1"/>
</dbReference>
<dbReference type="CDD" id="cd10017">
    <property type="entry name" value="B3_DNA"/>
    <property type="match status" value="1"/>
</dbReference>
<dbReference type="Pfam" id="PF02362">
    <property type="entry name" value="B3"/>
    <property type="match status" value="1"/>
</dbReference>
<dbReference type="EMBL" id="NMUH01000286">
    <property type="protein sequence ID" value="MQL76211.1"/>
    <property type="molecule type" value="Genomic_DNA"/>
</dbReference>
<evidence type="ECO:0000256" key="9">
    <source>
        <dbReference type="RuleBase" id="RU004561"/>
    </source>
</evidence>
<dbReference type="SUPFAM" id="SSF101936">
    <property type="entry name" value="DNA-binding pseudobarrel domain"/>
    <property type="match status" value="2"/>
</dbReference>
<dbReference type="InterPro" id="IPR010525">
    <property type="entry name" value="ARF_dom"/>
</dbReference>
<protein>
    <recommendedName>
        <fullName evidence="9">Auxin response factor</fullName>
    </recommendedName>
</protein>
<evidence type="ECO:0000256" key="2">
    <source>
        <dbReference type="ARBA" id="ARBA00004123"/>
    </source>
</evidence>
<evidence type="ECO:0000256" key="8">
    <source>
        <dbReference type="ARBA" id="ARBA00023294"/>
    </source>
</evidence>
<comment type="similarity">
    <text evidence="3 9">Belongs to the ARF family.</text>
</comment>
<feature type="domain" description="TF-B3" evidence="11">
    <location>
        <begin position="280"/>
        <end position="320"/>
    </location>
</feature>
<dbReference type="InterPro" id="IPR033389">
    <property type="entry name" value="AUX/IAA_dom"/>
</dbReference>
<evidence type="ECO:0000256" key="1">
    <source>
        <dbReference type="ARBA" id="ARBA00003182"/>
    </source>
</evidence>
<dbReference type="GO" id="GO:0003677">
    <property type="term" value="F:DNA binding"/>
    <property type="evidence" value="ECO:0007669"/>
    <property type="project" value="UniProtKB-KW"/>
</dbReference>
<keyword evidence="8 9" id="KW-0927">Auxin signaling pathway</keyword>
<proteinExistence type="inferred from homology"/>
<dbReference type="PROSITE" id="PS51745">
    <property type="entry name" value="PB1"/>
    <property type="match status" value="1"/>
</dbReference>
<dbReference type="InterPro" id="IPR015300">
    <property type="entry name" value="DNA-bd_pseudobarrel_sf"/>
</dbReference>
<accession>A0A843TY14</accession>
<dbReference type="GO" id="GO:0005634">
    <property type="term" value="C:nucleus"/>
    <property type="evidence" value="ECO:0007669"/>
    <property type="project" value="UniProtKB-SubCell"/>
</dbReference>
<comment type="subunit">
    <text evidence="9">Homodimers and heterodimers.</text>
</comment>
<comment type="subcellular location">
    <subcellularLocation>
        <location evidence="2 9">Nucleus</location>
    </subcellularLocation>
</comment>
<organism evidence="13 14">
    <name type="scientific">Colocasia esculenta</name>
    <name type="common">Wild taro</name>
    <name type="synonym">Arum esculentum</name>
    <dbReference type="NCBI Taxonomy" id="4460"/>
    <lineage>
        <taxon>Eukaryota</taxon>
        <taxon>Viridiplantae</taxon>
        <taxon>Streptophyta</taxon>
        <taxon>Embryophyta</taxon>
        <taxon>Tracheophyta</taxon>
        <taxon>Spermatophyta</taxon>
        <taxon>Magnoliopsida</taxon>
        <taxon>Liliopsida</taxon>
        <taxon>Araceae</taxon>
        <taxon>Aroideae</taxon>
        <taxon>Colocasieae</taxon>
        <taxon>Colocasia</taxon>
    </lineage>
</organism>
<dbReference type="PANTHER" id="PTHR31384:SF10">
    <property type="entry name" value="AUXIN RESPONSE FACTOR 5"/>
    <property type="match status" value="1"/>
</dbReference>
<gene>
    <name evidence="13" type="ORF">Taro_008594</name>
</gene>
<dbReference type="Proteomes" id="UP000652761">
    <property type="component" value="Unassembled WGS sequence"/>
</dbReference>
<dbReference type="Gene3D" id="2.40.330.10">
    <property type="entry name" value="DNA-binding pseudobarrel domain"/>
    <property type="match status" value="1"/>
</dbReference>
<keyword evidence="5 9" id="KW-0238">DNA-binding</keyword>
<dbReference type="Gene3D" id="3.10.20.90">
    <property type="entry name" value="Phosphatidylinositol 3-kinase Catalytic Subunit, Chain A, domain 1"/>
    <property type="match status" value="1"/>
</dbReference>
<keyword evidence="6 9" id="KW-0804">Transcription</keyword>
<feature type="compositionally biased region" description="Basic and acidic residues" evidence="10">
    <location>
        <begin position="631"/>
        <end position="646"/>
    </location>
</feature>
<evidence type="ECO:0000313" key="13">
    <source>
        <dbReference type="EMBL" id="MQL76211.1"/>
    </source>
</evidence>
<comment type="caution">
    <text evidence="13">The sequence shown here is derived from an EMBL/GenBank/DDBJ whole genome shotgun (WGS) entry which is preliminary data.</text>
</comment>
<name>A0A843TY14_COLES</name>
<dbReference type="Pfam" id="PF02309">
    <property type="entry name" value="AUX_IAA"/>
    <property type="match status" value="1"/>
</dbReference>
<feature type="compositionally biased region" description="Polar residues" evidence="10">
    <location>
        <begin position="620"/>
        <end position="629"/>
    </location>
</feature>
<evidence type="ECO:0000256" key="10">
    <source>
        <dbReference type="SAM" id="MobiDB-lite"/>
    </source>
</evidence>
<keyword evidence="14" id="KW-1185">Reference proteome</keyword>
<dbReference type="AlphaFoldDB" id="A0A843TY14"/>
<evidence type="ECO:0000256" key="6">
    <source>
        <dbReference type="ARBA" id="ARBA00023163"/>
    </source>
</evidence>
<evidence type="ECO:0000256" key="3">
    <source>
        <dbReference type="ARBA" id="ARBA00007853"/>
    </source>
</evidence>
<feature type="region of interest" description="Disordered" evidence="10">
    <location>
        <begin position="620"/>
        <end position="646"/>
    </location>
</feature>
<dbReference type="Gene3D" id="2.30.30.1040">
    <property type="match status" value="1"/>
</dbReference>
<keyword evidence="4 9" id="KW-0805">Transcription regulation</keyword>
<dbReference type="InterPro" id="IPR053793">
    <property type="entry name" value="PB1-like"/>
</dbReference>
<dbReference type="InterPro" id="IPR003340">
    <property type="entry name" value="B3_DNA-bd"/>
</dbReference>
<feature type="domain" description="PB1" evidence="12">
    <location>
        <begin position="999"/>
        <end position="1083"/>
    </location>
</feature>
<sequence>MLEEMSSVQEKVRTGEANNARTLIEEMKLLGEFKGQSGARKVINSELWHACAGPLVSLPQPGSLVYYFPQGHSEQVTASTRRTANSHVPNYPSLPSQMMCQVHSLTLHADKDTDEIYAQMTLQPVNSENDVFPIPDFGLTKSKQPNEFFCKTLTASDTSTHGGFSVPRRAAEKLFPQLVRIIPCNLQIKNLWFEIYMTIHGHFGTFIEGSRSIKSAMEEDAGLKTTLLVAHGLNPEETVCARLPNGHEREDAGLKTTLLVARVSMYLARVSFDLAGQPKRHLLTSGWSVFVGAKRLKAGDSVLFIRDEKSQLLLGIRRANRQQTVLPSVLSADSMHLGVLAAAAHAAANRSPFTVYYNPRACPSEFVVPLAKYHKAAYGTQVSVGTRFGMMFETEDSGKRRYMGTVVGVSDCDPLRWPNSKWRNLQVEWDEHSCVERPDRVSLWEIETPESLFVFPALTSNLKRHFNSGIIGGESGQTSMTKRHALQSSENVNLNFTYPILPSLQSEQLIEPLIKAINPEIQVECSKSLYANILQNISNHELLLSSATLPCQMRGQVQQDEAADQAGIWQTCQFPLLQQLMLPLQGIMGQMHNSQLSSEQQELANLVLSSSRCLSQISQTHPTEKQTINEPMHEHKCQDQNEQSKHKDDIIMSEHEGVALQEEAYVKPDVKSQAVTDQLATESHGLLPPSTHGLQTELPTELSRKHFEENLVCLRNTENTSTQVSLNKATIQRLGGDLQLIEQQQQLVSSIRQSNLEAASDIINLHSGHISSQCPENAWWPLNGVCQQPSTSGFNPTEPPSYSAKQPPLLLCPSDNTTTSSADISNVLDPEGCLATEVAYFSVVSEATEAGILQSLGHGLLTTNQSIHQDITAMQSISNSYGLAGFSDENNSQSGFYGNLHSEIGGGMIVDPFSNTCTEGFGAVKLSGLFLPPEILQSNCNSCQDVQSQVTSTSLADCQAISFQEFPDCSGGTSSSNVEVDDNYHLNKDSRKQVSPPLRTYTKVQKVGSVGRSIDVTRFRNYDELKSAIACMFGLEGQLDDPRGSGWKLVYVDYENDVLLVGDDPWEEFITCVKCIRILSPSEVQQMSKEGLQHMSSFIMNQFDGSPLQESDQHCES</sequence>
<dbReference type="InterPro" id="IPR044835">
    <property type="entry name" value="ARF_plant"/>
</dbReference>
<dbReference type="PROSITE" id="PS50863">
    <property type="entry name" value="B3"/>
    <property type="match status" value="1"/>
</dbReference>